<comment type="subcellular location">
    <subcellularLocation>
        <location evidence="1">Cell membrane</location>
        <topology evidence="1">Multi-pass membrane protein</topology>
    </subcellularLocation>
</comment>
<dbReference type="Gene3D" id="1.20.120.1220">
    <property type="match status" value="1"/>
</dbReference>
<keyword evidence="2" id="KW-1003">Cell membrane</keyword>
<feature type="transmembrane region" description="Helical" evidence="6">
    <location>
        <begin position="201"/>
        <end position="223"/>
    </location>
</feature>
<dbReference type="PaxDb" id="572546-Arcpr_0277"/>
<evidence type="ECO:0000256" key="5">
    <source>
        <dbReference type="ARBA" id="ARBA00023136"/>
    </source>
</evidence>
<dbReference type="STRING" id="572546.Arcpr_0277"/>
<protein>
    <submittedName>
        <fullName evidence="9">Peptidase A24B, FlaK domain protein</fullName>
    </submittedName>
</protein>
<dbReference type="EMBL" id="CP001857">
    <property type="protein sequence ID" value="ADB57347.1"/>
    <property type="molecule type" value="Genomic_DNA"/>
</dbReference>
<dbReference type="Gene3D" id="6.10.250.3240">
    <property type="match status" value="1"/>
</dbReference>
<dbReference type="PANTHER" id="PTHR36506">
    <property type="entry name" value="PREFLAGELLIN PEPTIDASE"/>
    <property type="match status" value="1"/>
</dbReference>
<name>D2RGC2_ARCPA</name>
<dbReference type="Proteomes" id="UP000001901">
    <property type="component" value="Chromosome"/>
</dbReference>
<dbReference type="InterPro" id="IPR000045">
    <property type="entry name" value="Prepilin_IV_endopep_pep"/>
</dbReference>
<dbReference type="GO" id="GO:0004190">
    <property type="term" value="F:aspartic-type endopeptidase activity"/>
    <property type="evidence" value="ECO:0007669"/>
    <property type="project" value="InterPro"/>
</dbReference>
<keyword evidence="10" id="KW-1185">Reference proteome</keyword>
<dbReference type="PANTHER" id="PTHR36506:SF1">
    <property type="entry name" value="PREFLAGELLIN PEPTIDASE"/>
    <property type="match status" value="1"/>
</dbReference>
<dbReference type="HOGENOM" id="CLU_086258_0_0_2"/>
<evidence type="ECO:0000256" key="1">
    <source>
        <dbReference type="ARBA" id="ARBA00004651"/>
    </source>
</evidence>
<dbReference type="GO" id="GO:0005886">
    <property type="term" value="C:plasma membrane"/>
    <property type="evidence" value="ECO:0007669"/>
    <property type="project" value="UniProtKB-SubCell"/>
</dbReference>
<accession>D2RGC2</accession>
<sequence>MLVETVKVLVTLLIFIRASIEDLKTREIDDRIWLFMIALAIPLNVIQYIQEPFNLTFALIQFVLIFILANVMYYLLNFGGADCKALISLSIMFPIYPEIFEFTVKGFIFALSVLTDSVIFAPLISLYFFVRNALKGDFAKTMFIGYKVKIDEIPKFHNLLEWVENGKVVRSLRGIEFDSKVVEELKSLGVKEVWVTPALPFLVFMTFGFIVAVTLGDLIFLILNRIT</sequence>
<reference evidence="9 10" key="1">
    <citation type="journal article" date="2010" name="Stand. Genomic Sci.">
        <title>Complete genome sequence of Archaeoglobus profundus type strain (AV18).</title>
        <authorList>
            <person name="von Jan M."/>
            <person name="Lapidus A."/>
            <person name="Del Rio T.G."/>
            <person name="Copeland A."/>
            <person name="Tice H."/>
            <person name="Cheng J.F."/>
            <person name="Lucas S."/>
            <person name="Chen F."/>
            <person name="Nolan M."/>
            <person name="Goodwin L."/>
            <person name="Han C."/>
            <person name="Pitluck S."/>
            <person name="Liolios K."/>
            <person name="Ivanova N."/>
            <person name="Mavromatis K."/>
            <person name="Ovchinnikova G."/>
            <person name="Chertkov O."/>
            <person name="Pati A."/>
            <person name="Chen A."/>
            <person name="Palaniappan K."/>
            <person name="Land M."/>
            <person name="Hauser L."/>
            <person name="Chang Y.J."/>
            <person name="Jeffries C.D."/>
            <person name="Saunders E."/>
            <person name="Brettin T."/>
            <person name="Detter J.C."/>
            <person name="Chain P."/>
            <person name="Eichinger K."/>
            <person name="Huber H."/>
            <person name="Spring S."/>
            <person name="Rohde M."/>
            <person name="Goker M."/>
            <person name="Wirth R."/>
            <person name="Woyke T."/>
            <person name="Bristow J."/>
            <person name="Eisen J.A."/>
            <person name="Markowitz V."/>
            <person name="Hugenholtz P."/>
            <person name="Kyrpides N.C."/>
            <person name="Klenk H.P."/>
        </authorList>
    </citation>
    <scope>NUCLEOTIDE SEQUENCE [LARGE SCALE GENOMIC DNA]</scope>
    <source>
        <strain evidence="10">DSM 5631 / JCM 9629 / NBRC 100127 / Av18</strain>
    </source>
</reference>
<gene>
    <name evidence="9" type="ordered locus">Arcpr_0277</name>
</gene>
<dbReference type="InterPro" id="IPR009655">
    <property type="entry name" value="Preflagellin_peptidase_C"/>
</dbReference>
<dbReference type="KEGG" id="apo:Arcpr_0277"/>
<dbReference type="Pfam" id="PF06847">
    <property type="entry name" value="Arc_PepC_II"/>
    <property type="match status" value="1"/>
</dbReference>
<evidence type="ECO:0000313" key="10">
    <source>
        <dbReference type="Proteomes" id="UP000001901"/>
    </source>
</evidence>
<proteinExistence type="predicted"/>
<feature type="domain" description="Preflagellin peptidase C-terminal" evidence="8">
    <location>
        <begin position="141"/>
        <end position="218"/>
    </location>
</feature>
<keyword evidence="4 6" id="KW-1133">Transmembrane helix</keyword>
<evidence type="ECO:0000256" key="4">
    <source>
        <dbReference type="ARBA" id="ARBA00022989"/>
    </source>
</evidence>
<evidence type="ECO:0000256" key="2">
    <source>
        <dbReference type="ARBA" id="ARBA00022475"/>
    </source>
</evidence>
<organism evidence="9 10">
    <name type="scientific">Archaeoglobus profundus (strain DSM 5631 / JCM 9629 / NBRC 100127 / Av18)</name>
    <dbReference type="NCBI Taxonomy" id="572546"/>
    <lineage>
        <taxon>Archaea</taxon>
        <taxon>Methanobacteriati</taxon>
        <taxon>Methanobacteriota</taxon>
        <taxon>Archaeoglobi</taxon>
        <taxon>Archaeoglobales</taxon>
        <taxon>Archaeoglobaceae</taxon>
        <taxon>Archaeoglobus</taxon>
    </lineage>
</organism>
<feature type="transmembrane region" description="Helical" evidence="6">
    <location>
        <begin position="106"/>
        <end position="130"/>
    </location>
</feature>
<evidence type="ECO:0000259" key="7">
    <source>
        <dbReference type="Pfam" id="PF01478"/>
    </source>
</evidence>
<keyword evidence="5 6" id="KW-0472">Membrane</keyword>
<dbReference type="Pfam" id="PF01478">
    <property type="entry name" value="Peptidase_A24"/>
    <property type="match status" value="1"/>
</dbReference>
<dbReference type="AlphaFoldDB" id="D2RGC2"/>
<feature type="domain" description="Prepilin type IV endopeptidase peptidase" evidence="7">
    <location>
        <begin position="10"/>
        <end position="110"/>
    </location>
</feature>
<keyword evidence="3 6" id="KW-0812">Transmembrane</keyword>
<evidence type="ECO:0000256" key="3">
    <source>
        <dbReference type="ARBA" id="ARBA00022692"/>
    </source>
</evidence>
<feature type="transmembrane region" description="Helical" evidence="6">
    <location>
        <begin position="32"/>
        <end position="49"/>
    </location>
</feature>
<dbReference type="eggNOG" id="arCOG02298">
    <property type="taxonomic scope" value="Archaea"/>
</dbReference>
<feature type="transmembrane region" description="Helical" evidence="6">
    <location>
        <begin position="55"/>
        <end position="76"/>
    </location>
</feature>
<dbReference type="InterPro" id="IPR052218">
    <property type="entry name" value="Preflagellin_Peptidase"/>
</dbReference>
<evidence type="ECO:0000313" key="9">
    <source>
        <dbReference type="EMBL" id="ADB57347.1"/>
    </source>
</evidence>
<evidence type="ECO:0000256" key="6">
    <source>
        <dbReference type="SAM" id="Phobius"/>
    </source>
</evidence>
<evidence type="ECO:0000259" key="8">
    <source>
        <dbReference type="Pfam" id="PF06847"/>
    </source>
</evidence>